<dbReference type="HAMAP" id="MF_00775">
    <property type="entry name" value="UPF0311"/>
    <property type="match status" value="1"/>
</dbReference>
<reference evidence="2" key="1">
    <citation type="submission" date="2022-10" db="EMBL/GenBank/DDBJ databases">
        <title>YIM 151497 complete genome.</title>
        <authorList>
            <person name="Chen X."/>
        </authorList>
    </citation>
    <scope>NUCLEOTIDE SEQUENCE</scope>
    <source>
        <strain evidence="2">YIM 151497</strain>
    </source>
</reference>
<keyword evidence="3" id="KW-1185">Reference proteome</keyword>
<accession>A0ABY6IPW6</accession>
<evidence type="ECO:0000256" key="1">
    <source>
        <dbReference type="HAMAP-Rule" id="MF_00775"/>
    </source>
</evidence>
<dbReference type="PANTHER" id="PTHR37315">
    <property type="entry name" value="UPF0311 PROTEIN BLR7842"/>
    <property type="match status" value="1"/>
</dbReference>
<protein>
    <recommendedName>
        <fullName evidence="1">UPF0311 protein OF122_14590</fullName>
    </recommendedName>
</protein>
<gene>
    <name evidence="2" type="ORF">OF122_14590</name>
</gene>
<dbReference type="RefSeq" id="WP_264224920.1">
    <property type="nucleotide sequence ID" value="NZ_CP107716.1"/>
</dbReference>
<dbReference type="PANTHER" id="PTHR37315:SF1">
    <property type="entry name" value="UPF0311 PROTEIN BLR7842"/>
    <property type="match status" value="1"/>
</dbReference>
<comment type="similarity">
    <text evidence="1">Belongs to the UPF0311 family.</text>
</comment>
<dbReference type="Pfam" id="PF11578">
    <property type="entry name" value="DUF3237"/>
    <property type="match status" value="1"/>
</dbReference>
<sequence length="155" mass="16744">MTSLPTPGLSYFCTLEVHLSKPVSVGPSAAGTKRVIPIKGGRVHGPKISGRILDMGADWQMILEGGIAELDARYAFETDDGAVIEIRNFGIRHGPEDVIQRLAAGEACPPQSYYMRSGARLETGHPDYAWINKTMFVGTGARLANAVQIDLYAID</sequence>
<organism evidence="2 3">
    <name type="scientific">Pelagibacterium flavum</name>
    <dbReference type="NCBI Taxonomy" id="2984530"/>
    <lineage>
        <taxon>Bacteria</taxon>
        <taxon>Pseudomonadati</taxon>
        <taxon>Pseudomonadota</taxon>
        <taxon>Alphaproteobacteria</taxon>
        <taxon>Hyphomicrobiales</taxon>
        <taxon>Devosiaceae</taxon>
        <taxon>Pelagibacterium</taxon>
    </lineage>
</organism>
<name>A0ABY6IPW6_9HYPH</name>
<evidence type="ECO:0000313" key="2">
    <source>
        <dbReference type="EMBL" id="UYQ71265.1"/>
    </source>
</evidence>
<proteinExistence type="inferred from homology"/>
<evidence type="ECO:0000313" key="3">
    <source>
        <dbReference type="Proteomes" id="UP001163882"/>
    </source>
</evidence>
<dbReference type="InterPro" id="IPR020915">
    <property type="entry name" value="UPF0311"/>
</dbReference>
<dbReference type="Gene3D" id="2.40.160.20">
    <property type="match status" value="1"/>
</dbReference>
<dbReference type="Proteomes" id="UP001163882">
    <property type="component" value="Chromosome"/>
</dbReference>
<dbReference type="EMBL" id="CP107716">
    <property type="protein sequence ID" value="UYQ71265.1"/>
    <property type="molecule type" value="Genomic_DNA"/>
</dbReference>